<evidence type="ECO:0000313" key="1">
    <source>
        <dbReference type="EMBL" id="OQE74635.1"/>
    </source>
</evidence>
<organism evidence="1 2">
    <name type="scientific">Penicillium nalgiovense</name>
    <dbReference type="NCBI Taxonomy" id="60175"/>
    <lineage>
        <taxon>Eukaryota</taxon>
        <taxon>Fungi</taxon>
        <taxon>Dikarya</taxon>
        <taxon>Ascomycota</taxon>
        <taxon>Pezizomycotina</taxon>
        <taxon>Eurotiomycetes</taxon>
        <taxon>Eurotiomycetidae</taxon>
        <taxon>Eurotiales</taxon>
        <taxon>Aspergillaceae</taxon>
        <taxon>Penicillium</taxon>
    </lineage>
</organism>
<gene>
    <name evidence="1" type="ORF">PENNAL_c0076G09647</name>
</gene>
<dbReference type="EMBL" id="MOOB01000076">
    <property type="protein sequence ID" value="OQE74635.1"/>
    <property type="molecule type" value="Genomic_DNA"/>
</dbReference>
<name>A0A1V6XHQ4_PENNA</name>
<proteinExistence type="predicted"/>
<keyword evidence="2" id="KW-1185">Reference proteome</keyword>
<sequence length="196" mass="22015">MRGRSWDLSGTLDNAPVVDWWIVWPWLERYPGLVCYIFDTCSSVSAVFESYAGAEFMGASGWDTNVPAAHNTFFARALINTLKDMRDENSTLATVKPHTESATIGNQDRCSGRPTQAAARSHMRVLLGVNIDDMSDPRTLDINFWKQWSPQVPRVQPVYTGSLFGLFSIAIEMWAMLSDDPAYTYINQHIGRTTAN</sequence>
<dbReference type="AlphaFoldDB" id="A0A1V6XHQ4"/>
<evidence type="ECO:0000313" key="2">
    <source>
        <dbReference type="Proteomes" id="UP000191691"/>
    </source>
</evidence>
<reference evidence="2" key="1">
    <citation type="journal article" date="2017" name="Nat. Microbiol.">
        <title>Global analysis of biosynthetic gene clusters reveals vast potential of secondary metabolite production in Penicillium species.</title>
        <authorList>
            <person name="Nielsen J.C."/>
            <person name="Grijseels S."/>
            <person name="Prigent S."/>
            <person name="Ji B."/>
            <person name="Dainat J."/>
            <person name="Nielsen K.F."/>
            <person name="Frisvad J.C."/>
            <person name="Workman M."/>
            <person name="Nielsen J."/>
        </authorList>
    </citation>
    <scope>NUCLEOTIDE SEQUENCE [LARGE SCALE GENOMIC DNA]</scope>
    <source>
        <strain evidence="2">IBT 13039</strain>
    </source>
</reference>
<accession>A0A1V6XHQ4</accession>
<protein>
    <submittedName>
        <fullName evidence="1">Uncharacterized protein</fullName>
    </submittedName>
</protein>
<comment type="caution">
    <text evidence="1">The sequence shown here is derived from an EMBL/GenBank/DDBJ whole genome shotgun (WGS) entry which is preliminary data.</text>
</comment>
<dbReference type="OMA" id="WHIREYL"/>
<dbReference type="Proteomes" id="UP000191691">
    <property type="component" value="Unassembled WGS sequence"/>
</dbReference>